<feature type="transmembrane region" description="Helical" evidence="1">
    <location>
        <begin position="368"/>
        <end position="389"/>
    </location>
</feature>
<dbReference type="AlphaFoldDB" id="A0A1Z3LUN7"/>
<dbReference type="PANTHER" id="PTHR34219:SF1">
    <property type="entry name" value="PEPSY DOMAIN-CONTAINING PROTEIN"/>
    <property type="match status" value="1"/>
</dbReference>
<feature type="transmembrane region" description="Helical" evidence="1">
    <location>
        <begin position="154"/>
        <end position="175"/>
    </location>
</feature>
<evidence type="ECO:0000313" key="2">
    <source>
        <dbReference type="EMBL" id="ASD25845.1"/>
    </source>
</evidence>
<dbReference type="STRING" id="293.GCA_000988015_01810"/>
<reference evidence="2 3" key="2">
    <citation type="submission" date="2017-06" db="EMBL/GenBank/DDBJ databases">
        <authorList>
            <person name="Kim H.J."/>
            <person name="Triplett B.A."/>
        </authorList>
    </citation>
    <scope>NUCLEOTIDE SEQUENCE [LARGE SCALE GENOMIC DNA]</scope>
    <source>
        <strain evidence="2 3">BZC3</strain>
    </source>
</reference>
<feature type="transmembrane region" description="Helical" evidence="1">
    <location>
        <begin position="414"/>
        <end position="440"/>
    </location>
</feature>
<evidence type="ECO:0000313" key="3">
    <source>
        <dbReference type="Proteomes" id="UP000197024"/>
    </source>
</evidence>
<dbReference type="PANTHER" id="PTHR34219">
    <property type="entry name" value="IRON-REGULATED INNER MEMBRANE PROTEIN-RELATED"/>
    <property type="match status" value="1"/>
</dbReference>
<dbReference type="Pfam" id="PF03929">
    <property type="entry name" value="PepSY_TM"/>
    <property type="match status" value="1"/>
</dbReference>
<keyword evidence="1" id="KW-0812">Transmembrane</keyword>
<reference evidence="2 3" key="1">
    <citation type="submission" date="2017-06" db="EMBL/GenBank/DDBJ databases">
        <title>Biodegradation of gentamicin by bacterial consortia AMQD4 in synthetic medium and raw gentamicin sewage.</title>
        <authorList>
            <person name="Chang H."/>
            <person name="Feng Y."/>
            <person name="Li Z."/>
            <person name="Xue J."/>
            <person name="Cheng D."/>
        </authorList>
    </citation>
    <scope>NUCLEOTIDE SEQUENCE [LARGE SCALE GENOMIC DNA]</scope>
    <source>
        <strain evidence="2 3">BZC3</strain>
    </source>
</reference>
<keyword evidence="1" id="KW-1133">Transmembrane helix</keyword>
<name>A0A1Z3LUN7_BREDI</name>
<accession>A0A1Z3LUN7</accession>
<sequence>MTASLKTKAPNVMSGAYRAVWRWHFYAGVLVIPFLMLLTLTGGLYLFKDEIDHAVYRSMIEVPASAQQADPDQWLAAAARAGEGRAANVLVPDRADQAVRVRVDRPDGAQRTVFVDPHTATVTGVTAYGGVTETIKTLHSLSLFGGPIGTALNILVEIVAGWAVILCATGLYLWWPRSRTGAVLRPRETDAGRRPFWRDVHALTGFYVGGVILFLAMTGMPWSAVWGDRFMGVMRDTGLGRPPAPAAASPWSHAKPHDAPADVGWTLENAVMPAHGHGVASLTRVLETAQAQALPRPFTVSIPRSSDLAWTVSRQTRKAEDARSLYVDGATGAVKADLRWSQFGVMAKGFEWGIAVHQGTQYGWINRIVMLIGCIAVWLLAISGLIMWWKRRPPSLSRRLAGAPPAPPGPRARIAVLCIVIPLSILYPLTGLSLVAALLLDRAARAFARSKPVAAS</sequence>
<proteinExistence type="predicted"/>
<evidence type="ECO:0000256" key="1">
    <source>
        <dbReference type="SAM" id="Phobius"/>
    </source>
</evidence>
<feature type="transmembrane region" description="Helical" evidence="1">
    <location>
        <begin position="23"/>
        <end position="47"/>
    </location>
</feature>
<gene>
    <name evidence="2" type="ORF">CD943_02430</name>
</gene>
<organism evidence="2 3">
    <name type="scientific">Brevundimonas diminuta</name>
    <name type="common">Pseudomonas diminuta</name>
    <dbReference type="NCBI Taxonomy" id="293"/>
    <lineage>
        <taxon>Bacteria</taxon>
        <taxon>Pseudomonadati</taxon>
        <taxon>Pseudomonadota</taxon>
        <taxon>Alphaproteobacteria</taxon>
        <taxon>Caulobacterales</taxon>
        <taxon>Caulobacteraceae</taxon>
        <taxon>Brevundimonas</taxon>
    </lineage>
</organism>
<feature type="transmembrane region" description="Helical" evidence="1">
    <location>
        <begin position="205"/>
        <end position="225"/>
    </location>
</feature>
<dbReference type="EMBL" id="CP021995">
    <property type="protein sequence ID" value="ASD25845.1"/>
    <property type="molecule type" value="Genomic_DNA"/>
</dbReference>
<dbReference type="InterPro" id="IPR005625">
    <property type="entry name" value="PepSY-ass_TM"/>
</dbReference>
<keyword evidence="1" id="KW-0472">Membrane</keyword>
<dbReference type="RefSeq" id="WP_088409979.1">
    <property type="nucleotide sequence ID" value="NZ_CP021995.1"/>
</dbReference>
<protein>
    <submittedName>
        <fullName evidence="2">Peptidase</fullName>
    </submittedName>
</protein>
<dbReference type="Proteomes" id="UP000197024">
    <property type="component" value="Chromosome"/>
</dbReference>